<protein>
    <submittedName>
        <fullName evidence="2">DUF5004 domain-containing protein</fullName>
    </submittedName>
</protein>
<dbReference type="EMBL" id="JACWMW010000003">
    <property type="protein sequence ID" value="MBD1386807.1"/>
    <property type="molecule type" value="Genomic_DNA"/>
</dbReference>
<comment type="caution">
    <text evidence="2">The sequence shown here is derived from an EMBL/GenBank/DDBJ whole genome shotgun (WGS) entry which is preliminary data.</text>
</comment>
<proteinExistence type="predicted"/>
<dbReference type="RefSeq" id="WP_191176631.1">
    <property type="nucleotide sequence ID" value="NZ_JACWMW010000003.1"/>
</dbReference>
<feature type="signal peptide" evidence="1">
    <location>
        <begin position="1"/>
        <end position="25"/>
    </location>
</feature>
<evidence type="ECO:0000313" key="2">
    <source>
        <dbReference type="EMBL" id="MBD1386807.1"/>
    </source>
</evidence>
<dbReference type="PROSITE" id="PS51257">
    <property type="entry name" value="PROKAR_LIPOPROTEIN"/>
    <property type="match status" value="1"/>
</dbReference>
<sequence length="157" mass="17438">MYKILIQLRQRQAIRILLAGCMFFAASCKTENMVPVVNESVKNIDGTWKIASATLNGTDILNTIPDAMTHLSGFGVTFTDGKYTLTNPIPFIVETEGTYTFNDPQYPFDISFTPTGATTAVKSTFQFPVVQGQRRVTLTFSPGCSKNIYVYTLKKDN</sequence>
<evidence type="ECO:0000256" key="1">
    <source>
        <dbReference type="SAM" id="SignalP"/>
    </source>
</evidence>
<reference evidence="2 3" key="1">
    <citation type="submission" date="2020-09" db="EMBL/GenBank/DDBJ databases">
        <title>Novel species of Mucilaginibacter isolated from a glacier on the Tibetan Plateau.</title>
        <authorList>
            <person name="Liu Q."/>
            <person name="Xin Y.-H."/>
        </authorList>
    </citation>
    <scope>NUCLEOTIDE SEQUENCE [LARGE SCALE GENOMIC DNA]</scope>
    <source>
        <strain evidence="2 3">CGMCC 1.13878</strain>
    </source>
</reference>
<keyword evidence="3" id="KW-1185">Reference proteome</keyword>
<dbReference type="Pfam" id="PF16395">
    <property type="entry name" value="DUF5004"/>
    <property type="match status" value="1"/>
</dbReference>
<evidence type="ECO:0000313" key="3">
    <source>
        <dbReference type="Proteomes" id="UP000618754"/>
    </source>
</evidence>
<dbReference type="Proteomes" id="UP000618754">
    <property type="component" value="Unassembled WGS sequence"/>
</dbReference>
<feature type="chain" id="PRO_5045282185" evidence="1">
    <location>
        <begin position="26"/>
        <end position="157"/>
    </location>
</feature>
<gene>
    <name evidence="2" type="ORF">IDJ75_16100</name>
</gene>
<keyword evidence="1" id="KW-0732">Signal</keyword>
<name>A0ABR7XAF2_9SPHI</name>
<dbReference type="InterPro" id="IPR032168">
    <property type="entry name" value="DUF5004"/>
</dbReference>
<organism evidence="2 3">
    <name type="scientific">Mucilaginibacter rigui</name>
    <dbReference type="NCBI Taxonomy" id="534635"/>
    <lineage>
        <taxon>Bacteria</taxon>
        <taxon>Pseudomonadati</taxon>
        <taxon>Bacteroidota</taxon>
        <taxon>Sphingobacteriia</taxon>
        <taxon>Sphingobacteriales</taxon>
        <taxon>Sphingobacteriaceae</taxon>
        <taxon>Mucilaginibacter</taxon>
    </lineage>
</organism>
<accession>A0ABR7XAF2</accession>